<dbReference type="CDD" id="cd08023">
    <property type="entry name" value="GH16_laminarinase_like"/>
    <property type="match status" value="1"/>
</dbReference>
<evidence type="ECO:0000313" key="3">
    <source>
        <dbReference type="EMBL" id="UVW36313.1"/>
    </source>
</evidence>
<protein>
    <submittedName>
        <fullName evidence="3">Glycoside hydrolase family 16 protein</fullName>
    </submittedName>
</protein>
<comment type="similarity">
    <text evidence="1">Belongs to the glycosyl hydrolase 16 family.</text>
</comment>
<dbReference type="PROSITE" id="PS51762">
    <property type="entry name" value="GH16_2"/>
    <property type="match status" value="1"/>
</dbReference>
<dbReference type="InterPro" id="IPR000757">
    <property type="entry name" value="Beta-glucanase-like"/>
</dbReference>
<dbReference type="GO" id="GO:0016787">
    <property type="term" value="F:hydrolase activity"/>
    <property type="evidence" value="ECO:0007669"/>
    <property type="project" value="UniProtKB-KW"/>
</dbReference>
<dbReference type="InterPro" id="IPR013320">
    <property type="entry name" value="ConA-like_dom_sf"/>
</dbReference>
<accession>A0ABY5TVF4</accession>
<feature type="domain" description="GH16" evidence="2">
    <location>
        <begin position="1"/>
        <end position="157"/>
    </location>
</feature>
<evidence type="ECO:0000256" key="1">
    <source>
        <dbReference type="ARBA" id="ARBA00006865"/>
    </source>
</evidence>
<dbReference type="SUPFAM" id="SSF49899">
    <property type="entry name" value="Concanavalin A-like lectins/glucanases"/>
    <property type="match status" value="1"/>
</dbReference>
<dbReference type="InterPro" id="IPR050546">
    <property type="entry name" value="Glycosyl_Hydrlase_16"/>
</dbReference>
<keyword evidence="3" id="KW-0378">Hydrolase</keyword>
<dbReference type="PANTHER" id="PTHR10963">
    <property type="entry name" value="GLYCOSYL HYDROLASE-RELATED"/>
    <property type="match status" value="1"/>
</dbReference>
<evidence type="ECO:0000313" key="4">
    <source>
        <dbReference type="Proteomes" id="UP001059934"/>
    </source>
</evidence>
<reference evidence="3" key="1">
    <citation type="submission" date="2022-08" db="EMBL/GenBank/DDBJ databases">
        <title>Catabolic pathway analysis in culturable SAR92 clade bacteria reveals their overlooked roles in DMSP degradation in coastal seas.</title>
        <authorList>
            <person name="He X."/>
            <person name="Zhang X."/>
            <person name="Zhang Y."/>
        </authorList>
    </citation>
    <scope>NUCLEOTIDE SEQUENCE</scope>
    <source>
        <strain evidence="3">H455</strain>
    </source>
</reference>
<dbReference type="Pfam" id="PF00722">
    <property type="entry name" value="Glyco_hydro_16"/>
    <property type="match status" value="1"/>
</dbReference>
<organism evidence="3 4">
    <name type="scientific">SAR92 clade bacterium H455</name>
    <dbReference type="NCBI Taxonomy" id="2974818"/>
    <lineage>
        <taxon>Bacteria</taxon>
        <taxon>Pseudomonadati</taxon>
        <taxon>Pseudomonadota</taxon>
        <taxon>Gammaproteobacteria</taxon>
        <taxon>Cellvibrionales</taxon>
        <taxon>Porticoccaceae</taxon>
        <taxon>SAR92 clade</taxon>
    </lineage>
</organism>
<sequence>MWPALWMLGQNFSTVSWPYCGEIDIMEMVGGNGLENRTVGTAHWNNGGVYESNGTTKKPYAPVSYGDNYSLSGTETLANAFHIFGLTWTPDSITWYIDGVQYHSMAIDSSASLSAFQKDFFLIFNVAVGGDWPGSPDANTVFPQRMLVDYVRVFQQN</sequence>
<gene>
    <name evidence="3" type="ORF">NYF23_02480</name>
</gene>
<name>A0ABY5TVF4_9GAMM</name>
<evidence type="ECO:0000259" key="2">
    <source>
        <dbReference type="PROSITE" id="PS51762"/>
    </source>
</evidence>
<dbReference type="EMBL" id="CP103416">
    <property type="protein sequence ID" value="UVW36313.1"/>
    <property type="molecule type" value="Genomic_DNA"/>
</dbReference>
<proteinExistence type="inferred from homology"/>
<keyword evidence="4" id="KW-1185">Reference proteome</keyword>
<dbReference type="Gene3D" id="2.60.120.200">
    <property type="match status" value="1"/>
</dbReference>
<dbReference type="PANTHER" id="PTHR10963:SF55">
    <property type="entry name" value="GLYCOSIDE HYDROLASE FAMILY 16 PROTEIN"/>
    <property type="match status" value="1"/>
</dbReference>
<dbReference type="Proteomes" id="UP001059934">
    <property type="component" value="Chromosome"/>
</dbReference>